<evidence type="ECO:0000256" key="1">
    <source>
        <dbReference type="SAM" id="MobiDB-lite"/>
    </source>
</evidence>
<proteinExistence type="predicted"/>
<protein>
    <submittedName>
        <fullName evidence="2">Uncharacterized protein</fullName>
    </submittedName>
</protein>
<feature type="compositionally biased region" description="Basic residues" evidence="1">
    <location>
        <begin position="1"/>
        <end position="19"/>
    </location>
</feature>
<keyword evidence="3" id="KW-1185">Reference proteome</keyword>
<dbReference type="EMBL" id="KK914482">
    <property type="protein sequence ID" value="KDP35510.1"/>
    <property type="molecule type" value="Genomic_DNA"/>
</dbReference>
<organism evidence="2 3">
    <name type="scientific">Jatropha curcas</name>
    <name type="common">Barbados nut</name>
    <dbReference type="NCBI Taxonomy" id="180498"/>
    <lineage>
        <taxon>Eukaryota</taxon>
        <taxon>Viridiplantae</taxon>
        <taxon>Streptophyta</taxon>
        <taxon>Embryophyta</taxon>
        <taxon>Tracheophyta</taxon>
        <taxon>Spermatophyta</taxon>
        <taxon>Magnoliopsida</taxon>
        <taxon>eudicotyledons</taxon>
        <taxon>Gunneridae</taxon>
        <taxon>Pentapetalae</taxon>
        <taxon>rosids</taxon>
        <taxon>fabids</taxon>
        <taxon>Malpighiales</taxon>
        <taxon>Euphorbiaceae</taxon>
        <taxon>Crotonoideae</taxon>
        <taxon>Jatropheae</taxon>
        <taxon>Jatropha</taxon>
    </lineage>
</organism>
<feature type="region of interest" description="Disordered" evidence="1">
    <location>
        <begin position="1"/>
        <end position="50"/>
    </location>
</feature>
<evidence type="ECO:0000313" key="3">
    <source>
        <dbReference type="Proteomes" id="UP000027138"/>
    </source>
</evidence>
<dbReference type="AlphaFoldDB" id="A0A067KTA8"/>
<accession>A0A067KTA8</accession>
<reference evidence="2 3" key="1">
    <citation type="journal article" date="2014" name="PLoS ONE">
        <title>Global Analysis of Gene Expression Profiles in Physic Nut (Jatropha curcas L.) Seedlings Exposed to Salt Stress.</title>
        <authorList>
            <person name="Zhang L."/>
            <person name="Zhang C."/>
            <person name="Wu P."/>
            <person name="Chen Y."/>
            <person name="Li M."/>
            <person name="Jiang H."/>
            <person name="Wu G."/>
        </authorList>
    </citation>
    <scope>NUCLEOTIDE SEQUENCE [LARGE SCALE GENOMIC DNA]</scope>
    <source>
        <strain evidence="3">cv. GZQX0401</strain>
        <tissue evidence="2">Young leaves</tissue>
    </source>
</reference>
<sequence length="226" mass="26225">MHPRHAASARSIYKRRRRSPPPIASHTLAQPSQVRHESNSQPHEFPLVRPRRPVRPTGYFTETLLERLKIRDEFIGILERTEWKSLFLVRCRTYRRLTLESLSPFKFEYYPKNPDAFGQINFEMNFTRYLTAIKSINLLLGTPMDEVASSCPCYYHNGGLITRLAIGFNVFEDGSVERLIGDVEKDKFTMSTLIDMKLVARIEGYFYFVDSNSNMEGDPIAIVGRR</sequence>
<name>A0A067KTA8_JATCU</name>
<dbReference type="Proteomes" id="UP000027138">
    <property type="component" value="Unassembled WGS sequence"/>
</dbReference>
<evidence type="ECO:0000313" key="2">
    <source>
        <dbReference type="EMBL" id="KDP35510.1"/>
    </source>
</evidence>
<gene>
    <name evidence="2" type="ORF">JCGZ_08948</name>
</gene>